<evidence type="ECO:0000313" key="4">
    <source>
        <dbReference type="Proteomes" id="UP000245627"/>
    </source>
</evidence>
<sequence>MGSEQLEVKLTVNQRRFVEEYCKDFNATQAAIRAGYSAKTAAVVGHENLRKPNISSAITSRLDELSLTAEELTKKTADIARGNLSDYMTTKMVAYTPMVRKGLNELIAELEYELMLKEEFCAEKGYTEEAFDEFQAMLEPKRDQILAYQIELRRNPFATRLVNGETELVPQVEVDMQKLIADKERGIIKSFKYGKNGLEVELYSADAAMDRLMRVRGMYKDKLDITTKDQSLNEKVSPEEAQRLLQQLASGNFNTTDA</sequence>
<comment type="caution">
    <text evidence="3">The sequence shown here is derived from an EMBL/GenBank/DDBJ whole genome shotgun (WGS) entry which is preliminary data.</text>
</comment>
<evidence type="ECO:0008006" key="5">
    <source>
        <dbReference type="Google" id="ProtNLM"/>
    </source>
</evidence>
<reference evidence="3 4" key="1">
    <citation type="submission" date="2018-04" db="EMBL/GenBank/DDBJ databases">
        <title>Sphingobacterium cortibacter sp. nov.</title>
        <authorList>
            <person name="Li Y."/>
        </authorList>
    </citation>
    <scope>NUCLEOTIDE SEQUENCE [LARGE SCALE GENOMIC DNA]</scope>
    <source>
        <strain evidence="3 4">2c-3</strain>
    </source>
</reference>
<proteinExistence type="predicted"/>
<dbReference type="InterPro" id="IPR052404">
    <property type="entry name" value="SPP1-like_terminase"/>
</dbReference>
<evidence type="ECO:0000256" key="2">
    <source>
        <dbReference type="ARBA" id="ARBA00023219"/>
    </source>
</evidence>
<keyword evidence="1" id="KW-1188">Viral release from host cell</keyword>
<dbReference type="RefSeq" id="WP_116774846.1">
    <property type="nucleotide sequence ID" value="NZ_QDKG01000001.1"/>
</dbReference>
<keyword evidence="2" id="KW-0231">Viral genome packaging</keyword>
<dbReference type="PANTHER" id="PTHR41328:SF2">
    <property type="entry name" value="TERMINASE SMALL SUBUNIT"/>
    <property type="match status" value="1"/>
</dbReference>
<protein>
    <recommendedName>
        <fullName evidence="5">Terminase small subunit</fullName>
    </recommendedName>
</protein>
<evidence type="ECO:0000313" key="3">
    <source>
        <dbReference type="EMBL" id="PVH26991.1"/>
    </source>
</evidence>
<dbReference type="PANTHER" id="PTHR41328">
    <property type="entry name" value="TERMINASE SMALL SUBUNIT-RELATED"/>
    <property type="match status" value="1"/>
</dbReference>
<gene>
    <name evidence="3" type="ORF">DC487_05190</name>
</gene>
<keyword evidence="4" id="KW-1185">Reference proteome</keyword>
<dbReference type="InterPro" id="IPR038713">
    <property type="entry name" value="Terminase_Gp1_N_sf"/>
</dbReference>
<dbReference type="InterPro" id="IPR005335">
    <property type="entry name" value="Terminase_ssu"/>
</dbReference>
<dbReference type="Gene3D" id="1.10.10.1400">
    <property type="entry name" value="Terminase, small subunit, N-terminal DNA-binding domain, HTH motif"/>
    <property type="match status" value="1"/>
</dbReference>
<dbReference type="OrthoDB" id="1338457at2"/>
<dbReference type="Proteomes" id="UP000245627">
    <property type="component" value="Unassembled WGS sequence"/>
</dbReference>
<evidence type="ECO:0000256" key="1">
    <source>
        <dbReference type="ARBA" id="ARBA00022612"/>
    </source>
</evidence>
<dbReference type="Pfam" id="PF03592">
    <property type="entry name" value="Terminase_2"/>
    <property type="match status" value="1"/>
</dbReference>
<organism evidence="3 4">
    <name type="scientific">Sphingobacterium corticibacter</name>
    <dbReference type="NCBI Taxonomy" id="2171749"/>
    <lineage>
        <taxon>Bacteria</taxon>
        <taxon>Pseudomonadati</taxon>
        <taxon>Bacteroidota</taxon>
        <taxon>Sphingobacteriia</taxon>
        <taxon>Sphingobacteriales</taxon>
        <taxon>Sphingobacteriaceae</taxon>
        <taxon>Sphingobacterium</taxon>
    </lineage>
</organism>
<dbReference type="EMBL" id="QDKG01000001">
    <property type="protein sequence ID" value="PVH26991.1"/>
    <property type="molecule type" value="Genomic_DNA"/>
</dbReference>
<accession>A0A2T8HNJ0</accession>
<dbReference type="AlphaFoldDB" id="A0A2T8HNJ0"/>
<dbReference type="GO" id="GO:0051276">
    <property type="term" value="P:chromosome organization"/>
    <property type="evidence" value="ECO:0007669"/>
    <property type="project" value="InterPro"/>
</dbReference>
<name>A0A2T8HNJ0_9SPHI</name>